<dbReference type="Gene3D" id="3.20.20.80">
    <property type="entry name" value="Glycosidases"/>
    <property type="match status" value="1"/>
</dbReference>
<dbReference type="OrthoDB" id="73875at2759"/>
<evidence type="ECO:0000256" key="1">
    <source>
        <dbReference type="ARBA" id="ARBA00012729"/>
    </source>
</evidence>
<organism evidence="4 5">
    <name type="scientific">Paraphoma chrysanthemicola</name>
    <dbReference type="NCBI Taxonomy" id="798071"/>
    <lineage>
        <taxon>Eukaryota</taxon>
        <taxon>Fungi</taxon>
        <taxon>Dikarya</taxon>
        <taxon>Ascomycota</taxon>
        <taxon>Pezizomycotina</taxon>
        <taxon>Dothideomycetes</taxon>
        <taxon>Pleosporomycetidae</taxon>
        <taxon>Pleosporales</taxon>
        <taxon>Pleosporineae</taxon>
        <taxon>Phaeosphaeriaceae</taxon>
        <taxon>Paraphoma</taxon>
    </lineage>
</organism>
<dbReference type="SUPFAM" id="SSF51445">
    <property type="entry name" value="(Trans)glycosidases"/>
    <property type="match status" value="1"/>
</dbReference>
<feature type="domain" description="GH18" evidence="3">
    <location>
        <begin position="31"/>
        <end position="387"/>
    </location>
</feature>
<dbReference type="GO" id="GO:0008843">
    <property type="term" value="F:endochitinase activity"/>
    <property type="evidence" value="ECO:0007669"/>
    <property type="project" value="UniProtKB-EC"/>
</dbReference>
<proteinExistence type="predicted"/>
<dbReference type="InterPro" id="IPR011583">
    <property type="entry name" value="Chitinase_II/V-like_cat"/>
</dbReference>
<dbReference type="InterPro" id="IPR001223">
    <property type="entry name" value="Glyco_hydro18_cat"/>
</dbReference>
<dbReference type="FunFam" id="3.20.20.80:FF:000159">
    <property type="entry name" value="Class V chitinase, putative"/>
    <property type="match status" value="1"/>
</dbReference>
<dbReference type="EC" id="3.2.1.14" evidence="1"/>
<comment type="caution">
    <text evidence="4">The sequence shown here is derived from an EMBL/GenBank/DDBJ whole genome shotgun (WGS) entry which is preliminary data.</text>
</comment>
<dbReference type="PANTHER" id="PTHR11177">
    <property type="entry name" value="CHITINASE"/>
    <property type="match status" value="1"/>
</dbReference>
<reference evidence="4" key="1">
    <citation type="journal article" date="2021" name="Nat. Commun.">
        <title>Genetic determinants of endophytism in the Arabidopsis root mycobiome.</title>
        <authorList>
            <person name="Mesny F."/>
            <person name="Miyauchi S."/>
            <person name="Thiergart T."/>
            <person name="Pickel B."/>
            <person name="Atanasova L."/>
            <person name="Karlsson M."/>
            <person name="Huettel B."/>
            <person name="Barry K.W."/>
            <person name="Haridas S."/>
            <person name="Chen C."/>
            <person name="Bauer D."/>
            <person name="Andreopoulos W."/>
            <person name="Pangilinan J."/>
            <person name="LaButti K."/>
            <person name="Riley R."/>
            <person name="Lipzen A."/>
            <person name="Clum A."/>
            <person name="Drula E."/>
            <person name="Henrissat B."/>
            <person name="Kohler A."/>
            <person name="Grigoriev I.V."/>
            <person name="Martin F.M."/>
            <person name="Hacquard S."/>
        </authorList>
    </citation>
    <scope>NUCLEOTIDE SEQUENCE</scope>
    <source>
        <strain evidence="4">MPI-SDFR-AT-0120</strain>
    </source>
</reference>
<dbReference type="PROSITE" id="PS51910">
    <property type="entry name" value="GH18_2"/>
    <property type="match status" value="1"/>
</dbReference>
<dbReference type="Pfam" id="PF00704">
    <property type="entry name" value="Glyco_hydro_18"/>
    <property type="match status" value="1"/>
</dbReference>
<feature type="chain" id="PRO_5035429392" description="chitinase" evidence="2">
    <location>
        <begin position="24"/>
        <end position="402"/>
    </location>
</feature>
<dbReference type="AlphaFoldDB" id="A0A8K0R8M6"/>
<dbReference type="GO" id="GO:0005576">
    <property type="term" value="C:extracellular region"/>
    <property type="evidence" value="ECO:0007669"/>
    <property type="project" value="TreeGrafter"/>
</dbReference>
<keyword evidence="4" id="KW-0378">Hydrolase</keyword>
<dbReference type="InterPro" id="IPR017853">
    <property type="entry name" value="GH"/>
</dbReference>
<dbReference type="EMBL" id="JAGMVJ010000009">
    <property type="protein sequence ID" value="KAH7087622.1"/>
    <property type="molecule type" value="Genomic_DNA"/>
</dbReference>
<dbReference type="GO" id="GO:0006032">
    <property type="term" value="P:chitin catabolic process"/>
    <property type="evidence" value="ECO:0007669"/>
    <property type="project" value="TreeGrafter"/>
</dbReference>
<sequence length="402" mass="44348">MATRASFCTTMLLLSFLFAHSLAATTQAPKLRYIMYLTGQHNVVPEPPLVSDVTQVALAFMRSDIFNDVGRTEWPLFTTVDEVRPKFTKGTAIQIAIGGWGDTAGFEKAAKSEESRDLFANNVKTMLQSTGADGVDIDWEYPGGNGEDYKTNPNAGKVWEIVAYPKLLASIRSAIGPTKTISAAVPGLPRDMLAFTRETIPDILKSVDFLNIMTYDLMNRRDNVTKHHTGVMNSLEALEAYADRGVSHERANLGLAFYVKWFKTAAGVNCNEQPIGCKTELMEDPETGADLGQAGAFSWHDDVPSELSTSFQKAKDNGAYDESGGGYFYWDEAERLFWSWDTPEAIRRKIPEIVDKMHPGGVFAWGLGEDAPRFEHLGAATEALSSLSSPGDAKSYRERMEL</sequence>
<dbReference type="SMART" id="SM00636">
    <property type="entry name" value="Glyco_18"/>
    <property type="match status" value="1"/>
</dbReference>
<evidence type="ECO:0000313" key="4">
    <source>
        <dbReference type="EMBL" id="KAH7087622.1"/>
    </source>
</evidence>
<feature type="signal peptide" evidence="2">
    <location>
        <begin position="1"/>
        <end position="23"/>
    </location>
</feature>
<evidence type="ECO:0000259" key="3">
    <source>
        <dbReference type="PROSITE" id="PS51910"/>
    </source>
</evidence>
<protein>
    <recommendedName>
        <fullName evidence="1">chitinase</fullName>
        <ecNumber evidence="1">3.2.1.14</ecNumber>
    </recommendedName>
</protein>
<evidence type="ECO:0000256" key="2">
    <source>
        <dbReference type="SAM" id="SignalP"/>
    </source>
</evidence>
<dbReference type="GO" id="GO:0005975">
    <property type="term" value="P:carbohydrate metabolic process"/>
    <property type="evidence" value="ECO:0007669"/>
    <property type="project" value="InterPro"/>
</dbReference>
<keyword evidence="2" id="KW-0732">Signal</keyword>
<keyword evidence="5" id="KW-1185">Reference proteome</keyword>
<dbReference type="PANTHER" id="PTHR11177:SF378">
    <property type="entry name" value="CHITINASE"/>
    <property type="match status" value="1"/>
</dbReference>
<dbReference type="Proteomes" id="UP000813461">
    <property type="component" value="Unassembled WGS sequence"/>
</dbReference>
<gene>
    <name evidence="4" type="ORF">FB567DRAFT_525365</name>
</gene>
<dbReference type="GO" id="GO:0008061">
    <property type="term" value="F:chitin binding"/>
    <property type="evidence" value="ECO:0007669"/>
    <property type="project" value="InterPro"/>
</dbReference>
<name>A0A8K0R8M6_9PLEO</name>
<dbReference type="InterPro" id="IPR050314">
    <property type="entry name" value="Glycosyl_Hydrlase_18"/>
</dbReference>
<accession>A0A8K0R8M6</accession>
<evidence type="ECO:0000313" key="5">
    <source>
        <dbReference type="Proteomes" id="UP000813461"/>
    </source>
</evidence>